<keyword evidence="6" id="KW-0547">Nucleotide-binding</keyword>
<dbReference type="CDD" id="cd18579">
    <property type="entry name" value="ABC_6TM_ABCC_D1"/>
    <property type="match status" value="1"/>
</dbReference>
<feature type="transmembrane region" description="Helical" evidence="11">
    <location>
        <begin position="150"/>
        <end position="170"/>
    </location>
</feature>
<dbReference type="InterPro" id="IPR011527">
    <property type="entry name" value="ABC1_TM_dom"/>
</dbReference>
<evidence type="ECO:0000256" key="7">
    <source>
        <dbReference type="ARBA" id="ARBA00022840"/>
    </source>
</evidence>
<proteinExistence type="inferred from homology"/>
<evidence type="ECO:0000256" key="5">
    <source>
        <dbReference type="ARBA" id="ARBA00022737"/>
    </source>
</evidence>
<name>A0A0G4J8D6_PLABS</name>
<dbReference type="PANTHER" id="PTHR24223">
    <property type="entry name" value="ATP-BINDING CASSETTE SUB-FAMILY C"/>
    <property type="match status" value="1"/>
</dbReference>
<dbReference type="SUPFAM" id="SSF90123">
    <property type="entry name" value="ABC transporter transmembrane region"/>
    <property type="match status" value="2"/>
</dbReference>
<dbReference type="Pfam" id="PF00005">
    <property type="entry name" value="ABC_tran"/>
    <property type="match status" value="1"/>
</dbReference>
<dbReference type="AlphaFoldDB" id="A0A0G4J8D6"/>
<keyword evidence="15" id="KW-1185">Reference proteome</keyword>
<dbReference type="InterPro" id="IPR003593">
    <property type="entry name" value="AAA+_ATPase"/>
</dbReference>
<keyword evidence="8 11" id="KW-1133">Transmembrane helix</keyword>
<dbReference type="FunFam" id="3.40.50.300:FF:000997">
    <property type="entry name" value="Multidrug resistance-associated protein 1"/>
    <property type="match status" value="1"/>
</dbReference>
<dbReference type="Proteomes" id="UP000039324">
    <property type="component" value="Unassembled WGS sequence"/>
</dbReference>
<dbReference type="PROSITE" id="PS00211">
    <property type="entry name" value="ABC_TRANSPORTER_1"/>
    <property type="match status" value="1"/>
</dbReference>
<feature type="transmembrane region" description="Helical" evidence="11">
    <location>
        <begin position="334"/>
        <end position="356"/>
    </location>
</feature>
<gene>
    <name evidence="14" type="ORF">PBRA_003379</name>
</gene>
<keyword evidence="5" id="KW-0677">Repeat</keyword>
<dbReference type="GO" id="GO:0005524">
    <property type="term" value="F:ATP binding"/>
    <property type="evidence" value="ECO:0007669"/>
    <property type="project" value="UniProtKB-KW"/>
</dbReference>
<dbReference type="SUPFAM" id="SSF52540">
    <property type="entry name" value="P-loop containing nucleoside triphosphate hydrolases"/>
    <property type="match status" value="1"/>
</dbReference>
<accession>A0A0G4J8D6</accession>
<evidence type="ECO:0000259" key="12">
    <source>
        <dbReference type="PROSITE" id="PS50893"/>
    </source>
</evidence>
<keyword evidence="9 11" id="KW-0472">Membrane</keyword>
<evidence type="ECO:0000313" key="14">
    <source>
        <dbReference type="EMBL" id="CEP03772.1"/>
    </source>
</evidence>
<organism evidence="14 15">
    <name type="scientific">Plasmodiophora brassicae</name>
    <name type="common">Clubroot disease agent</name>
    <dbReference type="NCBI Taxonomy" id="37360"/>
    <lineage>
        <taxon>Eukaryota</taxon>
        <taxon>Sar</taxon>
        <taxon>Rhizaria</taxon>
        <taxon>Endomyxa</taxon>
        <taxon>Phytomyxea</taxon>
        <taxon>Plasmodiophorida</taxon>
        <taxon>Plasmodiophoridae</taxon>
        <taxon>Plasmodiophora</taxon>
    </lineage>
</organism>
<dbReference type="FunFam" id="1.20.1560.10:FF:000006">
    <property type="entry name" value="ATP-binding cassette, sub-family C (CFTR/MRP), member 9"/>
    <property type="match status" value="1"/>
</dbReference>
<keyword evidence="4 11" id="KW-0812">Transmembrane</keyword>
<dbReference type="InterPro" id="IPR044726">
    <property type="entry name" value="ABCC_6TM_D2"/>
</dbReference>
<dbReference type="InterPro" id="IPR050173">
    <property type="entry name" value="ABC_transporter_C-like"/>
</dbReference>
<feature type="transmembrane region" description="Helical" evidence="11">
    <location>
        <begin position="368"/>
        <end position="392"/>
    </location>
</feature>
<dbReference type="FunFam" id="1.20.1560.10:FF:000013">
    <property type="entry name" value="ABC transporter C family member 2"/>
    <property type="match status" value="1"/>
</dbReference>
<evidence type="ECO:0000256" key="4">
    <source>
        <dbReference type="ARBA" id="ARBA00022692"/>
    </source>
</evidence>
<dbReference type="PANTHER" id="PTHR24223:SF456">
    <property type="entry name" value="MULTIDRUG RESISTANCE-ASSOCIATED PROTEIN LETHAL(2)03659"/>
    <property type="match status" value="1"/>
</dbReference>
<dbReference type="SMART" id="SM00382">
    <property type="entry name" value="AAA"/>
    <property type="match status" value="1"/>
</dbReference>
<feature type="region of interest" description="Disordered" evidence="10">
    <location>
        <begin position="1"/>
        <end position="33"/>
    </location>
</feature>
<feature type="transmembrane region" description="Helical" evidence="11">
    <location>
        <begin position="949"/>
        <end position="968"/>
    </location>
</feature>
<evidence type="ECO:0000259" key="13">
    <source>
        <dbReference type="PROSITE" id="PS50929"/>
    </source>
</evidence>
<evidence type="ECO:0000256" key="10">
    <source>
        <dbReference type="SAM" id="MobiDB-lite"/>
    </source>
</evidence>
<evidence type="ECO:0000256" key="2">
    <source>
        <dbReference type="ARBA" id="ARBA00009726"/>
    </source>
</evidence>
<dbReference type="InterPro" id="IPR003439">
    <property type="entry name" value="ABC_transporter-like_ATP-bd"/>
</dbReference>
<evidence type="ECO:0000256" key="3">
    <source>
        <dbReference type="ARBA" id="ARBA00022448"/>
    </source>
</evidence>
<dbReference type="GO" id="GO:0016020">
    <property type="term" value="C:membrane"/>
    <property type="evidence" value="ECO:0007669"/>
    <property type="project" value="UniProtKB-SubCell"/>
</dbReference>
<dbReference type="InterPro" id="IPR017871">
    <property type="entry name" value="ABC_transporter-like_CS"/>
</dbReference>
<dbReference type="Pfam" id="PF00664">
    <property type="entry name" value="ABC_membrane"/>
    <property type="match status" value="2"/>
</dbReference>
<dbReference type="PROSITE" id="PS50929">
    <property type="entry name" value="ABC_TM1F"/>
    <property type="match status" value="2"/>
</dbReference>
<feature type="transmembrane region" description="Helical" evidence="11">
    <location>
        <begin position="123"/>
        <end position="144"/>
    </location>
</feature>
<dbReference type="Gene3D" id="1.20.1560.10">
    <property type="entry name" value="ABC transporter type 1, transmembrane domain"/>
    <property type="match status" value="2"/>
</dbReference>
<comment type="subcellular location">
    <subcellularLocation>
        <location evidence="1">Membrane</location>
        <topology evidence="1">Multi-pass membrane protein</topology>
    </subcellularLocation>
</comment>
<keyword evidence="3" id="KW-0813">Transport</keyword>
<dbReference type="STRING" id="37360.A0A0G4J8D6"/>
<feature type="domain" description="ABC transmembrane type-1" evidence="13">
    <location>
        <begin position="116"/>
        <end position="397"/>
    </location>
</feature>
<evidence type="ECO:0000256" key="6">
    <source>
        <dbReference type="ARBA" id="ARBA00022741"/>
    </source>
</evidence>
<protein>
    <recommendedName>
        <fullName evidence="16">ABC transmembrane type-1 domain-containing protein</fullName>
    </recommendedName>
</protein>
<dbReference type="OrthoDB" id="6500128at2759"/>
<dbReference type="GO" id="GO:0140359">
    <property type="term" value="F:ABC-type transporter activity"/>
    <property type="evidence" value="ECO:0007669"/>
    <property type="project" value="InterPro"/>
</dbReference>
<dbReference type="Gene3D" id="3.40.50.300">
    <property type="entry name" value="P-loop containing nucleotide triphosphate hydrolases"/>
    <property type="match status" value="1"/>
</dbReference>
<dbReference type="OMA" id="ESWWACL"/>
<dbReference type="EMBL" id="CDSF01000155">
    <property type="protein sequence ID" value="CEP03772.1"/>
    <property type="molecule type" value="Genomic_DNA"/>
</dbReference>
<evidence type="ECO:0000256" key="9">
    <source>
        <dbReference type="ARBA" id="ARBA00023136"/>
    </source>
</evidence>
<evidence type="ECO:0000256" key="11">
    <source>
        <dbReference type="SAM" id="Phobius"/>
    </source>
</evidence>
<dbReference type="InterPro" id="IPR044746">
    <property type="entry name" value="ABCC_6TM_D1"/>
</dbReference>
<feature type="compositionally biased region" description="Basic and acidic residues" evidence="10">
    <location>
        <begin position="1"/>
        <end position="13"/>
    </location>
</feature>
<feature type="domain" description="ABC transporter" evidence="12">
    <location>
        <begin position="429"/>
        <end position="648"/>
    </location>
</feature>
<evidence type="ECO:0000256" key="8">
    <source>
        <dbReference type="ARBA" id="ARBA00022989"/>
    </source>
</evidence>
<dbReference type="PROSITE" id="PS50893">
    <property type="entry name" value="ABC_TRANSPORTER_2"/>
    <property type="match status" value="1"/>
</dbReference>
<dbReference type="InterPro" id="IPR027417">
    <property type="entry name" value="P-loop_NTPase"/>
</dbReference>
<sequence>MGQLPRIRDDEKSTAGAGGASIEMTGLPLPTVTPSAEPFPEDLAGLLSRLSFSWMNPIIRVGAKRPLQESDVWHLNGNDQTATLYPAFEQHWEHERAAPSPSLSRAVYKFIMRRFWLGGFFKVFNDAAQFTGPLFLNALIGWVANPDRKIPIGVLLAVAMFVFQMLGALGEAQFFQLVMRSGMNVKAVLVHSVFRKASRLSNSAKQKLSTGRINTMIASDTDAVNMFINNAHNLWSAPLRVVICVALLFTQLGWSGVIGAALFPLSIPFQKFILGRATRLTKASKAFSDTRVKVVGEVFSAISVVKCYDWLSSFQSAVEGLRSKELSKIRAGQYLYALNFFVIFSLPMMVSVVAFASHVLLFGNVLTVAQAFTSLALFSVMTFPLFLLPMVLNDWVNAKVAIGRLQEYLLAEELHDRPFSTPDPSLPSVEISNGEFAWENDDIVLHDIDLSVRSGELLAVIGRTGCGKSSLLSSILCEMDQKAGDVTVRGSIAYVPQQAWIFGGSLRENVTFGRHDGDYSRAVSLACLGPDIEQLSAGHETELGERGVNLSGGQAQRVSLARAIYADADVYLFDDPLSALDANVGQTVFDKCICSALQGRTRILVTNQLQYLRRTDRIVLLKDGRIDAIGTFDELDASSATFREFVASELGGDSSVDVVSQSVPSVSGSSSAAGTETPTAPPAPASKPTTAGKALVVDEERSTGLVKLHVVNYFVGAFGGYRIVALLCLVAVTTEALRAASSIWLKVWGDQKHVSAHVLYFLGVYAALSMGTGVFLYVWRLLLSYFGVRAAKRLHTAMFANLLRAPMSFFDQTPLGRIISRFSKDTSDIDGTFPGILSIFILSAIQLVAVCGVMSFFMPLLLVAIVPVAVLFWIVWRHFTMSSREIQRLDSISRSPVYTHFSQCLNGIASIRAYRGEEAAAKSNAERIDNNLRFLLVSFSSNRWLSLRLELLGGAVVFGCALFIVLPVRGVDAVMTGALAGLLLTYALQLTGLLNRNVRLGSMAENHFNSIERILYYTEVPQEAPLLIEGMLSRPSGRVLVDDNVT</sequence>
<keyword evidence="7" id="KW-0067">ATP-binding</keyword>
<reference evidence="14 15" key="1">
    <citation type="submission" date="2015-02" db="EMBL/GenBank/DDBJ databases">
        <authorList>
            <person name="Chooi Y.-H."/>
        </authorList>
    </citation>
    <scope>NUCLEOTIDE SEQUENCE [LARGE SCALE GENOMIC DNA]</scope>
    <source>
        <strain evidence="14">E3</strain>
    </source>
</reference>
<feature type="region of interest" description="Disordered" evidence="10">
    <location>
        <begin position="667"/>
        <end position="692"/>
    </location>
</feature>
<feature type="transmembrane region" description="Helical" evidence="11">
    <location>
        <begin position="831"/>
        <end position="850"/>
    </location>
</feature>
<dbReference type="CDD" id="cd18580">
    <property type="entry name" value="ABC_6TM_ABCC_D2"/>
    <property type="match status" value="1"/>
</dbReference>
<feature type="compositionally biased region" description="Low complexity" evidence="10">
    <location>
        <begin position="667"/>
        <end position="678"/>
    </location>
</feature>
<feature type="transmembrane region" description="Helical" evidence="11">
    <location>
        <begin position="710"/>
        <end position="734"/>
    </location>
</feature>
<dbReference type="CDD" id="cd03250">
    <property type="entry name" value="ABCC_MRP_domain1"/>
    <property type="match status" value="1"/>
</dbReference>
<feature type="domain" description="ABC transmembrane type-1" evidence="13">
    <location>
        <begin position="725"/>
        <end position="996"/>
    </location>
</feature>
<feature type="transmembrane region" description="Helical" evidence="11">
    <location>
        <begin position="856"/>
        <end position="876"/>
    </location>
</feature>
<dbReference type="GO" id="GO:0016887">
    <property type="term" value="F:ATP hydrolysis activity"/>
    <property type="evidence" value="ECO:0007669"/>
    <property type="project" value="InterPro"/>
</dbReference>
<evidence type="ECO:0000256" key="1">
    <source>
        <dbReference type="ARBA" id="ARBA00004141"/>
    </source>
</evidence>
<feature type="transmembrane region" description="Helical" evidence="11">
    <location>
        <begin position="754"/>
        <end position="779"/>
    </location>
</feature>
<evidence type="ECO:0008006" key="16">
    <source>
        <dbReference type="Google" id="ProtNLM"/>
    </source>
</evidence>
<dbReference type="InterPro" id="IPR036640">
    <property type="entry name" value="ABC1_TM_sf"/>
</dbReference>
<evidence type="ECO:0000313" key="15">
    <source>
        <dbReference type="Proteomes" id="UP000039324"/>
    </source>
</evidence>
<comment type="similarity">
    <text evidence="2">Belongs to the ABC transporter superfamily. ABCC family. Conjugate transporter (TC 3.A.1.208) subfamily.</text>
</comment>
<feature type="transmembrane region" description="Helical" evidence="11">
    <location>
        <begin position="974"/>
        <end position="994"/>
    </location>
</feature>